<dbReference type="OrthoDB" id="10261598at2759"/>
<proteinExistence type="inferred from homology"/>
<dbReference type="GO" id="GO:0004531">
    <property type="term" value="F:deoxyribonuclease II activity"/>
    <property type="evidence" value="ECO:0007669"/>
    <property type="project" value="InterPro"/>
</dbReference>
<keyword evidence="3" id="KW-0732">Signal</keyword>
<dbReference type="Proteomes" id="UP000011083">
    <property type="component" value="Unassembled WGS sequence"/>
</dbReference>
<dbReference type="PANTHER" id="PTHR10858">
    <property type="entry name" value="DEOXYRIBONUCLEASE II"/>
    <property type="match status" value="1"/>
</dbReference>
<evidence type="ECO:0000256" key="1">
    <source>
        <dbReference type="ARBA" id="ARBA00007527"/>
    </source>
</evidence>
<evidence type="ECO:0000256" key="2">
    <source>
        <dbReference type="ARBA" id="ARBA00022801"/>
    </source>
</evidence>
<accession>L8GV23</accession>
<organism evidence="4 5">
    <name type="scientific">Acanthamoeba castellanii (strain ATCC 30010 / Neff)</name>
    <dbReference type="NCBI Taxonomy" id="1257118"/>
    <lineage>
        <taxon>Eukaryota</taxon>
        <taxon>Amoebozoa</taxon>
        <taxon>Discosea</taxon>
        <taxon>Longamoebia</taxon>
        <taxon>Centramoebida</taxon>
        <taxon>Acanthamoebidae</taxon>
        <taxon>Acanthamoeba</taxon>
    </lineage>
</organism>
<keyword evidence="5" id="KW-1185">Reference proteome</keyword>
<reference evidence="4 5" key="1">
    <citation type="journal article" date="2013" name="Genome Biol.">
        <title>Genome of Acanthamoeba castellanii highlights extensive lateral gene transfer and early evolution of tyrosine kinase signaling.</title>
        <authorList>
            <person name="Clarke M."/>
            <person name="Lohan A.J."/>
            <person name="Liu B."/>
            <person name="Lagkouvardos I."/>
            <person name="Roy S."/>
            <person name="Zafar N."/>
            <person name="Bertelli C."/>
            <person name="Schilde C."/>
            <person name="Kianianmomeni A."/>
            <person name="Burglin T.R."/>
            <person name="Frech C."/>
            <person name="Turcotte B."/>
            <person name="Kopec K.O."/>
            <person name="Synnott J.M."/>
            <person name="Choo C."/>
            <person name="Paponov I."/>
            <person name="Finkler A."/>
            <person name="Soon Heng Tan C."/>
            <person name="Hutchins A.P."/>
            <person name="Weinmeier T."/>
            <person name="Rattei T."/>
            <person name="Chu J.S."/>
            <person name="Gimenez G."/>
            <person name="Irimia M."/>
            <person name="Rigden D.J."/>
            <person name="Fitzpatrick D.A."/>
            <person name="Lorenzo-Morales J."/>
            <person name="Bateman A."/>
            <person name="Chiu C.H."/>
            <person name="Tang P."/>
            <person name="Hegemann P."/>
            <person name="Fromm H."/>
            <person name="Raoult D."/>
            <person name="Greub G."/>
            <person name="Miranda-Saavedra D."/>
            <person name="Chen N."/>
            <person name="Nash P."/>
            <person name="Ginger M.L."/>
            <person name="Horn M."/>
            <person name="Schaap P."/>
            <person name="Caler L."/>
            <person name="Loftus B."/>
        </authorList>
    </citation>
    <scope>NUCLEOTIDE SEQUENCE [LARGE SCALE GENOMIC DNA]</scope>
    <source>
        <strain evidence="4 5">Neff</strain>
    </source>
</reference>
<gene>
    <name evidence="4" type="ORF">ACA1_041920</name>
</gene>
<dbReference type="GeneID" id="14917595"/>
<dbReference type="InterPro" id="IPR004947">
    <property type="entry name" value="DNase_II"/>
</dbReference>
<dbReference type="CDD" id="cd09121">
    <property type="entry name" value="PLDc_DNaseII_2"/>
    <property type="match status" value="1"/>
</dbReference>
<dbReference type="Pfam" id="PF03265">
    <property type="entry name" value="DNase_II"/>
    <property type="match status" value="1"/>
</dbReference>
<keyword evidence="2" id="KW-0378">Hydrolase</keyword>
<dbReference type="OMA" id="YLMYNDE"/>
<evidence type="ECO:0000256" key="3">
    <source>
        <dbReference type="SAM" id="SignalP"/>
    </source>
</evidence>
<dbReference type="STRING" id="1257118.L8GV23"/>
<dbReference type="KEGG" id="acan:ACA1_041920"/>
<sequence>MKSSFALLACLVVLAAVGSAHASTTCLDENGNPVDWWIILKAPYLHGSSATTSGYGYSYADANSPAFTLSSNRLDTNLNGALGSTLNQIYNADSSRVGWVIYNDQTPDDKEHTSNGHTKGDMAFDANGGFWLVHSVPRFPAATGSGSYAGYPAYAKEYGQSFICMSYDLNNINLAAGGFLLNEPHLYDSNVPPQLVSSLPNVQAAINGQFNTREVATNVTSLRTQGGTNFLAFAKNKKWDQDLWSALVSPTLNSGLLIESWMDGANTNKMPTFCKPQYSYNNINVRQVALDSTVTWPETKDHSKWAIATDAAIFCIGDINRQFSQAKRGGGTVCAQNPNIWAAFKKIIAHADSC</sequence>
<evidence type="ECO:0000313" key="5">
    <source>
        <dbReference type="Proteomes" id="UP000011083"/>
    </source>
</evidence>
<comment type="similarity">
    <text evidence="1">Belongs to the DNase II family.</text>
</comment>
<dbReference type="PANTHER" id="PTHR10858:SF23">
    <property type="entry name" value="DEOXYRIBONUCLEASE II"/>
    <property type="match status" value="1"/>
</dbReference>
<name>L8GV23_ACACF</name>
<dbReference type="RefSeq" id="XP_004338868.1">
    <property type="nucleotide sequence ID" value="XM_004338820.1"/>
</dbReference>
<protein>
    <submittedName>
        <fullName evidence="4">Deoxyribonuclease II, putative</fullName>
    </submittedName>
</protein>
<dbReference type="AlphaFoldDB" id="L8GV23"/>
<feature type="signal peptide" evidence="3">
    <location>
        <begin position="1"/>
        <end position="22"/>
    </location>
</feature>
<dbReference type="CDD" id="cd09120">
    <property type="entry name" value="PLDc_DNaseII_1"/>
    <property type="match status" value="1"/>
</dbReference>
<feature type="chain" id="PRO_5003990119" evidence="3">
    <location>
        <begin position="23"/>
        <end position="354"/>
    </location>
</feature>
<dbReference type="VEuPathDB" id="AmoebaDB:ACA1_041920"/>
<evidence type="ECO:0000313" key="4">
    <source>
        <dbReference type="EMBL" id="ELR16855.1"/>
    </source>
</evidence>
<dbReference type="EMBL" id="KB007981">
    <property type="protein sequence ID" value="ELR16855.1"/>
    <property type="molecule type" value="Genomic_DNA"/>
</dbReference>